<dbReference type="GO" id="GO:0016010">
    <property type="term" value="C:dystrophin-associated glycoprotein complex"/>
    <property type="evidence" value="ECO:0007669"/>
    <property type="project" value="TreeGrafter"/>
</dbReference>
<dbReference type="Pfam" id="PF18012">
    <property type="entry name" value="PH_17"/>
    <property type="match status" value="1"/>
</dbReference>
<dbReference type="GO" id="GO:0070161">
    <property type="term" value="C:anchoring junction"/>
    <property type="evidence" value="ECO:0007669"/>
    <property type="project" value="UniProtKB-SubCell"/>
</dbReference>
<protein>
    <submittedName>
        <fullName evidence="16">Beta-1-syntrophin</fullName>
    </submittedName>
</protein>
<evidence type="ECO:0000313" key="17">
    <source>
        <dbReference type="Proteomes" id="UP001152320"/>
    </source>
</evidence>
<dbReference type="CDD" id="cd06801">
    <property type="entry name" value="PDZ_syntrophin-like"/>
    <property type="match status" value="1"/>
</dbReference>
<comment type="caution">
    <text evidence="16">The sequence shown here is derived from an EMBL/GenBank/DDBJ whole genome shotgun (WGS) entry which is preliminary data.</text>
</comment>
<dbReference type="FunFam" id="2.30.42.10:FF:000052">
    <property type="entry name" value="Syntrophin beta 1"/>
    <property type="match status" value="1"/>
</dbReference>
<dbReference type="PANTHER" id="PTHR10554:SF12">
    <property type="entry name" value="IP02644P"/>
    <property type="match status" value="1"/>
</dbReference>
<dbReference type="SMART" id="SM00233">
    <property type="entry name" value="PH"/>
    <property type="match status" value="2"/>
</dbReference>
<dbReference type="GO" id="GO:0005516">
    <property type="term" value="F:calmodulin binding"/>
    <property type="evidence" value="ECO:0007669"/>
    <property type="project" value="UniProtKB-KW"/>
</dbReference>
<dbReference type="PROSITE" id="PS50106">
    <property type="entry name" value="PDZ"/>
    <property type="match status" value="1"/>
</dbReference>
<proteinExistence type="inferred from homology"/>
<dbReference type="GO" id="GO:0005856">
    <property type="term" value="C:cytoskeleton"/>
    <property type="evidence" value="ECO:0007669"/>
    <property type="project" value="UniProtKB-SubCell"/>
</dbReference>
<dbReference type="InterPro" id="IPR011993">
    <property type="entry name" value="PH-like_dom_sf"/>
</dbReference>
<dbReference type="OrthoDB" id="409749at2759"/>
<dbReference type="InterPro" id="IPR001849">
    <property type="entry name" value="PH_domain"/>
</dbReference>
<keyword evidence="6" id="KW-0597">Phosphoprotein</keyword>
<dbReference type="GO" id="GO:0005198">
    <property type="term" value="F:structural molecule activity"/>
    <property type="evidence" value="ECO:0007669"/>
    <property type="project" value="InterPro"/>
</dbReference>
<dbReference type="PROSITE" id="PS50003">
    <property type="entry name" value="PH_DOMAIN"/>
    <property type="match status" value="1"/>
</dbReference>
<dbReference type="InterPro" id="IPR001478">
    <property type="entry name" value="PDZ"/>
</dbReference>
<evidence type="ECO:0000256" key="8">
    <source>
        <dbReference type="ARBA" id="ARBA00022837"/>
    </source>
</evidence>
<evidence type="ECO:0000256" key="3">
    <source>
        <dbReference type="ARBA" id="ARBA00004282"/>
    </source>
</evidence>
<evidence type="ECO:0000256" key="12">
    <source>
        <dbReference type="ARBA" id="ARBA00023203"/>
    </source>
</evidence>
<dbReference type="SUPFAM" id="SSF50729">
    <property type="entry name" value="PH domain-like"/>
    <property type="match status" value="1"/>
</dbReference>
<dbReference type="Proteomes" id="UP001152320">
    <property type="component" value="Chromosome 5"/>
</dbReference>
<dbReference type="SUPFAM" id="SSF50156">
    <property type="entry name" value="PDZ domain-like"/>
    <property type="match status" value="1"/>
</dbReference>
<keyword evidence="7" id="KW-0677">Repeat</keyword>
<keyword evidence="13" id="KW-0206">Cytoskeleton</keyword>
<keyword evidence="17" id="KW-1185">Reference proteome</keyword>
<evidence type="ECO:0000256" key="11">
    <source>
        <dbReference type="ARBA" id="ARBA00023136"/>
    </source>
</evidence>
<dbReference type="InterPro" id="IPR055108">
    <property type="entry name" value="Syntrophin_4th"/>
</dbReference>
<dbReference type="GO" id="GO:0012505">
    <property type="term" value="C:endomembrane system"/>
    <property type="evidence" value="ECO:0007669"/>
    <property type="project" value="UniProtKB-SubCell"/>
</dbReference>
<name>A0A9Q1HD20_HOLLE</name>
<accession>A0A9Q1HD20</accession>
<keyword evidence="8" id="KW-0106">Calcium</keyword>
<evidence type="ECO:0000256" key="5">
    <source>
        <dbReference type="ARBA" id="ARBA00022490"/>
    </source>
</evidence>
<feature type="domain" description="PDZ" evidence="15">
    <location>
        <begin position="76"/>
        <end position="159"/>
    </location>
</feature>
<keyword evidence="11" id="KW-0472">Membrane</keyword>
<comment type="subcellular location">
    <subcellularLocation>
        <location evidence="3">Cell junction</location>
    </subcellularLocation>
    <subcellularLocation>
        <location evidence="2">Cytoplasm</location>
        <location evidence="2">Cytoskeleton</location>
    </subcellularLocation>
    <subcellularLocation>
        <location evidence="1">Endomembrane system</location>
        <topology evidence="1">Peripheral membrane protein</topology>
    </subcellularLocation>
</comment>
<dbReference type="CDD" id="cd01258">
    <property type="entry name" value="PHsplit_syntrophin"/>
    <property type="match status" value="1"/>
</dbReference>
<evidence type="ECO:0000259" key="15">
    <source>
        <dbReference type="PROSITE" id="PS50106"/>
    </source>
</evidence>
<evidence type="ECO:0000259" key="14">
    <source>
        <dbReference type="PROSITE" id="PS50003"/>
    </source>
</evidence>
<comment type="similarity">
    <text evidence="4">Belongs to the syntrophin family.</text>
</comment>
<feature type="domain" description="PH" evidence="14">
    <location>
        <begin position="278"/>
        <end position="400"/>
    </location>
</feature>
<organism evidence="16 17">
    <name type="scientific">Holothuria leucospilota</name>
    <name type="common">Black long sea cucumber</name>
    <name type="synonym">Mertensiothuria leucospilota</name>
    <dbReference type="NCBI Taxonomy" id="206669"/>
    <lineage>
        <taxon>Eukaryota</taxon>
        <taxon>Metazoa</taxon>
        <taxon>Echinodermata</taxon>
        <taxon>Eleutherozoa</taxon>
        <taxon>Echinozoa</taxon>
        <taxon>Holothuroidea</taxon>
        <taxon>Aspidochirotacea</taxon>
        <taxon>Aspidochirotida</taxon>
        <taxon>Holothuriidae</taxon>
        <taxon>Holothuria</taxon>
    </lineage>
</organism>
<sequence length="504" mass="56248">MAVQGVSKSGLLEVLVREQWCRVLATLDEETLTVSLEEDLSRNDNGLSNGQSIADRHFMFSNENNLPENIANQKRLVKIEKQEVGGLGISIKGGKENKMPIIISKIFKGLAADNTESLFVGDAILSVNGEDLRDATHDDAVRALKRAGKEVTLEVKYLREVTPYFRRSTIIGEVGWDTPSPYVIKEPGKNPSATRNQWTEMKTIPLKLCYVTRSVTQSDPRTIELHSPDGRSSCNLKCADENSANEWFVALHSNVSLLAARAVTDANQILRTSPTSREVKMMGWLAEQDVTVCFQSTSESNSSWKPVFAAVSDRDLLLYDSVPFTHEEWGSPFQSYQLIATRLLYSGTMSSPSTSPMHSGGDLTFMTRTGTRDGVEAHLFRVETRRDLAAWMRCLVQGTHTAAELIREINYPVSWQGKEAGLTIHYEDGFTLTESKEGGTSEVLWKYPYEKLRYSSDDGKHILWLDFGSGHGEIELDLHSCPKPVVFVIHTFLSAKVTRMGLFA</sequence>
<keyword evidence="5" id="KW-0963">Cytoplasm</keyword>
<dbReference type="Gene3D" id="2.30.29.30">
    <property type="entry name" value="Pleckstrin-homology domain (PH domain)/Phosphotyrosine-binding domain (PTB)"/>
    <property type="match status" value="1"/>
</dbReference>
<keyword evidence="9" id="KW-0112">Calmodulin-binding</keyword>
<dbReference type="Pfam" id="PF00169">
    <property type="entry name" value="PH"/>
    <property type="match status" value="1"/>
</dbReference>
<dbReference type="GO" id="GO:0003779">
    <property type="term" value="F:actin binding"/>
    <property type="evidence" value="ECO:0007669"/>
    <property type="project" value="UniProtKB-KW"/>
</dbReference>
<evidence type="ECO:0000256" key="9">
    <source>
        <dbReference type="ARBA" id="ARBA00022860"/>
    </source>
</evidence>
<dbReference type="AlphaFoldDB" id="A0A9Q1HD20"/>
<dbReference type="EMBL" id="JAIZAY010000005">
    <property type="protein sequence ID" value="KAJ8041684.1"/>
    <property type="molecule type" value="Genomic_DNA"/>
</dbReference>
<evidence type="ECO:0000256" key="6">
    <source>
        <dbReference type="ARBA" id="ARBA00022553"/>
    </source>
</evidence>
<evidence type="ECO:0000256" key="4">
    <source>
        <dbReference type="ARBA" id="ARBA00010798"/>
    </source>
</evidence>
<evidence type="ECO:0000256" key="1">
    <source>
        <dbReference type="ARBA" id="ARBA00004184"/>
    </source>
</evidence>
<keyword evidence="10" id="KW-0965">Cell junction</keyword>
<evidence type="ECO:0000256" key="10">
    <source>
        <dbReference type="ARBA" id="ARBA00022949"/>
    </source>
</evidence>
<dbReference type="InterPro" id="IPR015482">
    <property type="entry name" value="Syntrophin"/>
</dbReference>
<dbReference type="InterPro" id="IPR036034">
    <property type="entry name" value="PDZ_sf"/>
</dbReference>
<dbReference type="InterPro" id="IPR041428">
    <property type="entry name" value="PHsplit_syntrophin"/>
</dbReference>
<gene>
    <name evidence="16" type="ORF">HOLleu_12574</name>
</gene>
<dbReference type="Pfam" id="PF23012">
    <property type="entry name" value="Syntrophin_4th"/>
    <property type="match status" value="1"/>
</dbReference>
<evidence type="ECO:0000256" key="2">
    <source>
        <dbReference type="ARBA" id="ARBA00004245"/>
    </source>
</evidence>
<dbReference type="Gene3D" id="2.30.42.10">
    <property type="match status" value="1"/>
</dbReference>
<evidence type="ECO:0000256" key="7">
    <source>
        <dbReference type="ARBA" id="ARBA00022737"/>
    </source>
</evidence>
<evidence type="ECO:0000256" key="13">
    <source>
        <dbReference type="ARBA" id="ARBA00023212"/>
    </source>
</evidence>
<dbReference type="PANTHER" id="PTHR10554">
    <property type="entry name" value="SYNTROPHIN"/>
    <property type="match status" value="1"/>
</dbReference>
<dbReference type="Pfam" id="PF00595">
    <property type="entry name" value="PDZ"/>
    <property type="match status" value="1"/>
</dbReference>
<dbReference type="SMART" id="SM00228">
    <property type="entry name" value="PDZ"/>
    <property type="match status" value="1"/>
</dbReference>
<reference evidence="16" key="1">
    <citation type="submission" date="2021-10" db="EMBL/GenBank/DDBJ databases">
        <title>Tropical sea cucumber genome reveals ecological adaptation and Cuvierian tubules defense mechanism.</title>
        <authorList>
            <person name="Chen T."/>
        </authorList>
    </citation>
    <scope>NUCLEOTIDE SEQUENCE</scope>
    <source>
        <strain evidence="16">Nanhai2018</strain>
        <tissue evidence="16">Muscle</tissue>
    </source>
</reference>
<keyword evidence="12" id="KW-0009">Actin-binding</keyword>
<evidence type="ECO:0000313" key="16">
    <source>
        <dbReference type="EMBL" id="KAJ8041684.1"/>
    </source>
</evidence>